<dbReference type="InterPro" id="IPR017946">
    <property type="entry name" value="PLC-like_Pdiesterase_TIM-brl"/>
</dbReference>
<dbReference type="EMBL" id="DS985246">
    <property type="protein sequence ID" value="EDV23804.1"/>
    <property type="molecule type" value="Genomic_DNA"/>
</dbReference>
<dbReference type="KEGG" id="tad:TRIADDRAFT_57375"/>
<dbReference type="SUPFAM" id="SSF51695">
    <property type="entry name" value="PLC-like phosphodiesterases"/>
    <property type="match status" value="1"/>
</dbReference>
<dbReference type="RefSeq" id="XP_002113330.1">
    <property type="nucleotide sequence ID" value="XM_002113294.1"/>
</dbReference>
<dbReference type="PANTHER" id="PTHR13593:SF113">
    <property type="entry name" value="SI:DKEY-266F7.9"/>
    <property type="match status" value="1"/>
</dbReference>
<dbReference type="eggNOG" id="KOG4306">
    <property type="taxonomic scope" value="Eukaryota"/>
</dbReference>
<gene>
    <name evidence="1" type="ORF">TRIADDRAFT_57375</name>
</gene>
<accession>B3RZ97</accession>
<dbReference type="GO" id="GO:0008081">
    <property type="term" value="F:phosphoric diester hydrolase activity"/>
    <property type="evidence" value="ECO:0000318"/>
    <property type="project" value="GO_Central"/>
</dbReference>
<dbReference type="InterPro" id="IPR051057">
    <property type="entry name" value="PI-PLC_domain"/>
</dbReference>
<evidence type="ECO:0000313" key="2">
    <source>
        <dbReference type="Proteomes" id="UP000009022"/>
    </source>
</evidence>
<dbReference type="AlphaFoldDB" id="B3RZ97"/>
<dbReference type="Gene3D" id="3.20.20.190">
    <property type="entry name" value="Phosphatidylinositol (PI) phosphodiesterase"/>
    <property type="match status" value="1"/>
</dbReference>
<protein>
    <recommendedName>
        <fullName evidence="3">Phosphatidylinositol-specific phospholipase C X domain-containing protein</fullName>
    </recommendedName>
</protein>
<dbReference type="PANTHER" id="PTHR13593">
    <property type="match status" value="1"/>
</dbReference>
<evidence type="ECO:0000313" key="1">
    <source>
        <dbReference type="EMBL" id="EDV23804.1"/>
    </source>
</evidence>
<evidence type="ECO:0008006" key="3">
    <source>
        <dbReference type="Google" id="ProtNLM"/>
    </source>
</evidence>
<dbReference type="InParanoid" id="B3RZ97"/>
<dbReference type="CTD" id="6754543"/>
<proteinExistence type="predicted"/>
<sequence>MNSKINPSVLQAKVREMDASVQKNIKRLHTKPKLKVLKQKWTKPHNRTFLVIQWDIEAQPGEYDYVAVFDKDPLSPLDYIPYQFYWVNRESNKTVITDVVLKENTSYFVAYYTYLRDPIDLDHCDFTPLEIATVHINIEELSAQDDGLGYSIQPHPRIAPQEINMEQTKEALTADLDDGGYQPHDPFLTASGQFTLDSGLDLNLTFDLNWFHPDKVSMWDYVAIFDHYPEDADDFIANQWCWVSNHHNGCYSTTVNFDRSRDYYVGYMIYDFTEKKFVIKEVTKYYTRSNWMTDLKDSIGNVRIKDLTIPGTHNSACYNMTVPLADALTQSQSETFEQQLFDGIRYFDLHVEYYGKYEDKFWFTHHEWSTEVSVSHFLNLIKNFITNNQEIVMLDFNQFYYFNHPSAHDELIELIIKHLGDDMALVSYSQDVTVGKLWEENKRVIVAYDGKLQSENYRNENRLWPTIQTEWDSVETLDDVKKNLDQEINQRHHGIWLLQGIFKLTEESKVSRNIQDLANIINPNLSRWMDDDWIHKNINVIVSDFYLGNNIISMAIERNLARGRAAQYSDV</sequence>
<dbReference type="PROSITE" id="PS50007">
    <property type="entry name" value="PIPLC_X_DOMAIN"/>
    <property type="match status" value="1"/>
</dbReference>
<name>B3RZ97_TRIAD</name>
<dbReference type="Proteomes" id="UP000009022">
    <property type="component" value="Unassembled WGS sequence"/>
</dbReference>
<dbReference type="GO" id="GO:0006629">
    <property type="term" value="P:lipid metabolic process"/>
    <property type="evidence" value="ECO:0007669"/>
    <property type="project" value="InterPro"/>
</dbReference>
<dbReference type="GeneID" id="6754543"/>
<dbReference type="PhylomeDB" id="B3RZ97"/>
<keyword evidence="2" id="KW-1185">Reference proteome</keyword>
<reference evidence="1 2" key="1">
    <citation type="journal article" date="2008" name="Nature">
        <title>The Trichoplax genome and the nature of placozoans.</title>
        <authorList>
            <person name="Srivastava M."/>
            <person name="Begovic E."/>
            <person name="Chapman J."/>
            <person name="Putnam N.H."/>
            <person name="Hellsten U."/>
            <person name="Kawashima T."/>
            <person name="Kuo A."/>
            <person name="Mitros T."/>
            <person name="Salamov A."/>
            <person name="Carpenter M.L."/>
            <person name="Signorovitch A.Y."/>
            <person name="Moreno M.A."/>
            <person name="Kamm K."/>
            <person name="Grimwood J."/>
            <person name="Schmutz J."/>
            <person name="Shapiro H."/>
            <person name="Grigoriev I.V."/>
            <person name="Buss L.W."/>
            <person name="Schierwater B."/>
            <person name="Dellaporta S.L."/>
            <person name="Rokhsar D.S."/>
        </authorList>
    </citation>
    <scope>NUCLEOTIDE SEQUENCE [LARGE SCALE GENOMIC DNA]</scope>
    <source>
        <strain evidence="1 2">Grell-BS-1999</strain>
    </source>
</reference>
<dbReference type="CDD" id="cd08622">
    <property type="entry name" value="PI-PLCXDc_CG14945_like"/>
    <property type="match status" value="1"/>
</dbReference>
<dbReference type="HOGENOM" id="CLU_018513_0_0_1"/>
<organism evidence="1 2">
    <name type="scientific">Trichoplax adhaerens</name>
    <name type="common">Trichoplax reptans</name>
    <dbReference type="NCBI Taxonomy" id="10228"/>
    <lineage>
        <taxon>Eukaryota</taxon>
        <taxon>Metazoa</taxon>
        <taxon>Placozoa</taxon>
        <taxon>Uniplacotomia</taxon>
        <taxon>Trichoplacea</taxon>
        <taxon>Trichoplacidae</taxon>
        <taxon>Trichoplax</taxon>
    </lineage>
</organism>
<dbReference type="OrthoDB" id="1046782at2759"/>